<dbReference type="PROSITE" id="PS50157">
    <property type="entry name" value="ZINC_FINGER_C2H2_2"/>
    <property type="match status" value="5"/>
</dbReference>
<evidence type="ECO:0000256" key="1">
    <source>
        <dbReference type="ARBA" id="ARBA00022723"/>
    </source>
</evidence>
<keyword evidence="3 7" id="KW-0863">Zinc-finger</keyword>
<feature type="domain" description="C2H2-type" evidence="10">
    <location>
        <begin position="315"/>
        <end position="342"/>
    </location>
</feature>
<gene>
    <name evidence="12 13 14" type="primary">LOC110342971</name>
</gene>
<dbReference type="PROSITE" id="PS00028">
    <property type="entry name" value="ZINC_FINGER_C2H2_1"/>
    <property type="match status" value="5"/>
</dbReference>
<feature type="compositionally biased region" description="Basic and acidic residues" evidence="8">
    <location>
        <begin position="168"/>
        <end position="184"/>
    </location>
</feature>
<dbReference type="PANTHER" id="PTHR23226:SF430">
    <property type="entry name" value="ZINC FINGER PROTEIN 709-LIKE"/>
    <property type="match status" value="1"/>
</dbReference>
<keyword evidence="6" id="KW-0804">Transcription</keyword>
<dbReference type="SMART" id="SM00355">
    <property type="entry name" value="ZnF_C2H2"/>
    <property type="match status" value="5"/>
</dbReference>
<dbReference type="InterPro" id="IPR036236">
    <property type="entry name" value="Znf_C2H2_sf"/>
</dbReference>
<evidence type="ECO:0000256" key="9">
    <source>
        <dbReference type="SAM" id="Phobius"/>
    </source>
</evidence>
<dbReference type="InterPro" id="IPR013087">
    <property type="entry name" value="Znf_C2H2_type"/>
</dbReference>
<dbReference type="Gene3D" id="3.30.160.60">
    <property type="entry name" value="Classic Zinc Finger"/>
    <property type="match status" value="6"/>
</dbReference>
<evidence type="ECO:0000313" key="13">
    <source>
        <dbReference type="RefSeq" id="XP_040594054.1"/>
    </source>
</evidence>
<dbReference type="RefSeq" id="XP_040594054.1">
    <property type="nucleotide sequence ID" value="XM_040738120.1"/>
</dbReference>
<dbReference type="SUPFAM" id="SSF57667">
    <property type="entry name" value="beta-beta-alpha zinc fingers"/>
    <property type="match status" value="3"/>
</dbReference>
<dbReference type="RefSeq" id="XP_040594055.1">
    <property type="nucleotide sequence ID" value="XM_040738121.1"/>
</dbReference>
<keyword evidence="1" id="KW-0479">Metal-binding</keyword>
<keyword evidence="9" id="KW-0472">Membrane</keyword>
<evidence type="ECO:0000313" key="11">
    <source>
        <dbReference type="Proteomes" id="UP000886700"/>
    </source>
</evidence>
<sequence>MTRSLRVVHIFFDIGIILLLPLRLYTCVLHRPTSSISLGCINAFLIFFRTQMIVQNHRYECHTVGGKNQQPVPEYMVNEGMPSRVRVHESSLHARNIVGHSPSYRYLREQTRGKPPIHNGAVTKAFTHQKHWKDISHSESLQVLETSKEKPCKNQQCNEVCRSLSSDHPQERSYTGDKLNENDSMKDTYGQNNAGTHEEVRHFVCKLCEESFIDSSDLINHEKSHIEEKKYICRQCDKTFKYAKYFEKHKVTHKGEKPYSHTHVGKAFTISSTHKIQERIHTKEKPYTCKHCGKAFFHSSHRNIHEIIHTGKKPFACKHCGKAFNNSSSCNRHERSHTAEKPYTCKYCSETFFCSSNLNIHEIIHIKKNIYASRVLVAHAFNPSTREAEAGGSL</sequence>
<keyword evidence="11" id="KW-1185">Reference proteome</keyword>
<feature type="transmembrane region" description="Helical" evidence="9">
    <location>
        <begin position="7"/>
        <end position="26"/>
    </location>
</feature>
<reference evidence="12 13" key="1">
    <citation type="submission" date="2025-05" db="UniProtKB">
        <authorList>
            <consortium name="RefSeq"/>
        </authorList>
    </citation>
    <scope>IDENTIFICATION</scope>
    <source>
        <tissue evidence="12 13">Liver</tissue>
    </source>
</reference>
<feature type="region of interest" description="Disordered" evidence="8">
    <location>
        <begin position="163"/>
        <end position="184"/>
    </location>
</feature>
<keyword evidence="2" id="KW-0677">Repeat</keyword>
<evidence type="ECO:0000256" key="6">
    <source>
        <dbReference type="ARBA" id="ARBA00023163"/>
    </source>
</evidence>
<feature type="domain" description="C2H2-type" evidence="10">
    <location>
        <begin position="203"/>
        <end position="230"/>
    </location>
</feature>
<evidence type="ECO:0000313" key="12">
    <source>
        <dbReference type="RefSeq" id="XP_040594053.1"/>
    </source>
</evidence>
<keyword evidence="4" id="KW-0862">Zinc</keyword>
<evidence type="ECO:0000256" key="3">
    <source>
        <dbReference type="ARBA" id="ARBA00022771"/>
    </source>
</evidence>
<accession>A0ABM2WTK8</accession>
<dbReference type="Proteomes" id="UP000886700">
    <property type="component" value="Unplaced"/>
</dbReference>
<dbReference type="GeneID" id="110342971"/>
<evidence type="ECO:0000256" key="2">
    <source>
        <dbReference type="ARBA" id="ARBA00022737"/>
    </source>
</evidence>
<dbReference type="RefSeq" id="XP_040594053.1">
    <property type="nucleotide sequence ID" value="XM_040738119.1"/>
</dbReference>
<evidence type="ECO:0000256" key="5">
    <source>
        <dbReference type="ARBA" id="ARBA00023015"/>
    </source>
</evidence>
<keyword evidence="5" id="KW-0805">Transcription regulation</keyword>
<protein>
    <submittedName>
        <fullName evidence="12 13">Zinc finger protein 14-like isoform X1</fullName>
    </submittedName>
</protein>
<name>A0ABM2WTK8_MESAU</name>
<evidence type="ECO:0000256" key="8">
    <source>
        <dbReference type="SAM" id="MobiDB-lite"/>
    </source>
</evidence>
<evidence type="ECO:0000256" key="4">
    <source>
        <dbReference type="ARBA" id="ARBA00022833"/>
    </source>
</evidence>
<keyword evidence="9" id="KW-0812">Transmembrane</keyword>
<evidence type="ECO:0000256" key="7">
    <source>
        <dbReference type="PROSITE-ProRule" id="PRU00042"/>
    </source>
</evidence>
<dbReference type="Pfam" id="PF00096">
    <property type="entry name" value="zf-C2H2"/>
    <property type="match status" value="3"/>
</dbReference>
<dbReference type="PANTHER" id="PTHR23226">
    <property type="entry name" value="ZINC FINGER AND SCAN DOMAIN-CONTAINING"/>
    <property type="match status" value="1"/>
</dbReference>
<feature type="domain" description="C2H2-type" evidence="10">
    <location>
        <begin position="231"/>
        <end position="258"/>
    </location>
</feature>
<keyword evidence="9" id="KW-1133">Transmembrane helix</keyword>
<organism evidence="11 14">
    <name type="scientific">Mesocricetus auratus</name>
    <name type="common">Golden hamster</name>
    <dbReference type="NCBI Taxonomy" id="10036"/>
    <lineage>
        <taxon>Eukaryota</taxon>
        <taxon>Metazoa</taxon>
        <taxon>Chordata</taxon>
        <taxon>Craniata</taxon>
        <taxon>Vertebrata</taxon>
        <taxon>Euteleostomi</taxon>
        <taxon>Mammalia</taxon>
        <taxon>Eutheria</taxon>
        <taxon>Euarchontoglires</taxon>
        <taxon>Glires</taxon>
        <taxon>Rodentia</taxon>
        <taxon>Myomorpha</taxon>
        <taxon>Muroidea</taxon>
        <taxon>Cricetidae</taxon>
        <taxon>Cricetinae</taxon>
        <taxon>Mesocricetus</taxon>
    </lineage>
</organism>
<feature type="domain" description="C2H2-type" evidence="10">
    <location>
        <begin position="343"/>
        <end position="370"/>
    </location>
</feature>
<feature type="domain" description="C2H2-type" evidence="10">
    <location>
        <begin position="287"/>
        <end position="314"/>
    </location>
</feature>
<proteinExistence type="predicted"/>
<evidence type="ECO:0000259" key="10">
    <source>
        <dbReference type="PROSITE" id="PS50157"/>
    </source>
</evidence>
<evidence type="ECO:0000313" key="14">
    <source>
        <dbReference type="RefSeq" id="XP_040594055.1"/>
    </source>
</evidence>